<dbReference type="EMBL" id="AP008955">
    <property type="protein sequence ID" value="BAH45116.1"/>
    <property type="molecule type" value="Genomic_DNA"/>
</dbReference>
<dbReference type="AlphaFoldDB" id="C0ZHJ2"/>
<dbReference type="KEGG" id="bbe:BBR47_41390"/>
<dbReference type="Pfam" id="PF14034">
    <property type="entry name" value="Spore_YtrH"/>
    <property type="match status" value="1"/>
</dbReference>
<dbReference type="Proteomes" id="UP000001877">
    <property type="component" value="Chromosome"/>
</dbReference>
<dbReference type="HOGENOM" id="CLU_128689_1_0_9"/>
<dbReference type="STRING" id="358681.BBR47_41390"/>
<name>C0ZHJ2_BREBN</name>
<dbReference type="eggNOG" id="ENOG50330BE">
    <property type="taxonomic scope" value="Bacteria"/>
</dbReference>
<proteinExistence type="predicted"/>
<sequence>MTSVGISIYCLFEERMKHNMAQVILTFFVAYGIVVGGALSGGVGAFLTEKPPLLSMAQLADQLKIWGLVGALGGTFDSFLQIEKILMGNLTPVFKQLVMIVVAFLGAHIGTICVHWLVQVRS</sequence>
<keyword evidence="3" id="KW-1185">Reference proteome</keyword>
<protein>
    <recommendedName>
        <fullName evidence="4">Sporulation protein</fullName>
    </recommendedName>
</protein>
<evidence type="ECO:0008006" key="4">
    <source>
        <dbReference type="Google" id="ProtNLM"/>
    </source>
</evidence>
<feature type="transmembrane region" description="Helical" evidence="1">
    <location>
        <begin position="97"/>
        <end position="118"/>
    </location>
</feature>
<evidence type="ECO:0000313" key="2">
    <source>
        <dbReference type="EMBL" id="BAH45116.1"/>
    </source>
</evidence>
<reference evidence="2 3" key="1">
    <citation type="submission" date="2005-03" db="EMBL/GenBank/DDBJ databases">
        <title>Brevibacillus brevis strain 47, complete genome.</title>
        <authorList>
            <person name="Hosoyama A."/>
            <person name="Yamada R."/>
            <person name="Hongo Y."/>
            <person name="Terui Y."/>
            <person name="Ankai A."/>
            <person name="Masuyama W."/>
            <person name="Sekiguchi M."/>
            <person name="Takeda T."/>
            <person name="Asano K."/>
            <person name="Ohji S."/>
            <person name="Ichikawa N."/>
            <person name="Narita S."/>
            <person name="Aoki N."/>
            <person name="Miura H."/>
            <person name="Matsushita S."/>
            <person name="Sekigawa T."/>
            <person name="Yamagata H."/>
            <person name="Yoshikawa H."/>
            <person name="Udaka S."/>
            <person name="Tanikawa S."/>
            <person name="Fujita N."/>
        </authorList>
    </citation>
    <scope>NUCLEOTIDE SEQUENCE [LARGE SCALE GENOMIC DNA]</scope>
    <source>
        <strain evidence="3">47 / JCM 6285 / NBRC 100599</strain>
    </source>
</reference>
<gene>
    <name evidence="2" type="ordered locus">BBR47_41390</name>
</gene>
<dbReference type="InterPro" id="IPR025689">
    <property type="entry name" value="Spore_YtrH"/>
</dbReference>
<evidence type="ECO:0000256" key="1">
    <source>
        <dbReference type="SAM" id="Phobius"/>
    </source>
</evidence>
<organism evidence="2 3">
    <name type="scientific">Brevibacillus brevis (strain 47 / JCM 6285 / NBRC 100599)</name>
    <dbReference type="NCBI Taxonomy" id="358681"/>
    <lineage>
        <taxon>Bacteria</taxon>
        <taxon>Bacillati</taxon>
        <taxon>Bacillota</taxon>
        <taxon>Bacilli</taxon>
        <taxon>Bacillales</taxon>
        <taxon>Paenibacillaceae</taxon>
        <taxon>Brevibacillus</taxon>
    </lineage>
</organism>
<feature type="transmembrane region" description="Helical" evidence="1">
    <location>
        <begin position="23"/>
        <end position="47"/>
    </location>
</feature>
<keyword evidence="1" id="KW-1133">Transmembrane helix</keyword>
<keyword evidence="1" id="KW-0472">Membrane</keyword>
<evidence type="ECO:0000313" key="3">
    <source>
        <dbReference type="Proteomes" id="UP000001877"/>
    </source>
</evidence>
<keyword evidence="1" id="KW-0812">Transmembrane</keyword>
<accession>C0ZHJ2</accession>